<accession>A0A6J8AI59</accession>
<evidence type="ECO:0000313" key="2">
    <source>
        <dbReference type="Proteomes" id="UP000507470"/>
    </source>
</evidence>
<dbReference type="Proteomes" id="UP000507470">
    <property type="component" value="Unassembled WGS sequence"/>
</dbReference>
<evidence type="ECO:0000313" key="1">
    <source>
        <dbReference type="EMBL" id="CAC5368434.1"/>
    </source>
</evidence>
<keyword evidence="2" id="KW-1185">Reference proteome</keyword>
<proteinExistence type="predicted"/>
<organism evidence="1 2">
    <name type="scientific">Mytilus coruscus</name>
    <name type="common">Sea mussel</name>
    <dbReference type="NCBI Taxonomy" id="42192"/>
    <lineage>
        <taxon>Eukaryota</taxon>
        <taxon>Metazoa</taxon>
        <taxon>Spiralia</taxon>
        <taxon>Lophotrochozoa</taxon>
        <taxon>Mollusca</taxon>
        <taxon>Bivalvia</taxon>
        <taxon>Autobranchia</taxon>
        <taxon>Pteriomorphia</taxon>
        <taxon>Mytilida</taxon>
        <taxon>Mytiloidea</taxon>
        <taxon>Mytilidae</taxon>
        <taxon>Mytilinae</taxon>
        <taxon>Mytilus</taxon>
    </lineage>
</organism>
<reference evidence="1 2" key="1">
    <citation type="submission" date="2020-06" db="EMBL/GenBank/DDBJ databases">
        <authorList>
            <person name="Li R."/>
            <person name="Bekaert M."/>
        </authorList>
    </citation>
    <scope>NUCLEOTIDE SEQUENCE [LARGE SCALE GENOMIC DNA]</scope>
    <source>
        <strain evidence="2">wild</strain>
    </source>
</reference>
<dbReference type="EMBL" id="CACVKT020001484">
    <property type="protein sequence ID" value="CAC5368434.1"/>
    <property type="molecule type" value="Genomic_DNA"/>
</dbReference>
<protein>
    <submittedName>
        <fullName evidence="1">Uncharacterized protein</fullName>
    </submittedName>
</protein>
<name>A0A6J8AI59_MYTCO</name>
<gene>
    <name evidence="1" type="ORF">MCOR_7977</name>
</gene>
<dbReference type="AlphaFoldDB" id="A0A6J8AI59"/>
<sequence length="209" mass="24351">MIYMNDLVGFTSGFSETCTSSHKYFEKAKYLLFQMLSIDEEKFDEEINQSCEIITDIRAMKKIAKQCSLHICKAILSFIQNRDQMEVVENVAKQFLLYKNRNMADVELLRSKLGKKNLEMGSKLTEDEYKKLCEEGFAIPNDYLGPFFVYEIVTSVLYTYGKRMFYLPGSSKHNEARYFCVYLYIAHLLPTFLCCNQAGEKTNLAKDQR</sequence>